<dbReference type="InterPro" id="IPR000399">
    <property type="entry name" value="TPP-bd_CS"/>
</dbReference>
<name>A0A4R3MKB5_9FIRM</name>
<dbReference type="InterPro" id="IPR011766">
    <property type="entry name" value="TPP_enzyme_TPP-bd"/>
</dbReference>
<dbReference type="EMBL" id="SMAL01000008">
    <property type="protein sequence ID" value="TCT13846.1"/>
    <property type="molecule type" value="Genomic_DNA"/>
</dbReference>
<comment type="pathway">
    <text evidence="1 12">Amino-acid biosynthesis; L-isoleucine biosynthesis; L-isoleucine from 2-oxobutanoate: step 1/4.</text>
</comment>
<dbReference type="InterPro" id="IPR029035">
    <property type="entry name" value="DHS-like_NAD/FAD-binding_dom"/>
</dbReference>
<organism evidence="16 17">
    <name type="scientific">Natranaerovirga pectinivora</name>
    <dbReference type="NCBI Taxonomy" id="682400"/>
    <lineage>
        <taxon>Bacteria</taxon>
        <taxon>Bacillati</taxon>
        <taxon>Bacillota</taxon>
        <taxon>Clostridia</taxon>
        <taxon>Lachnospirales</taxon>
        <taxon>Natranaerovirgaceae</taxon>
        <taxon>Natranaerovirga</taxon>
    </lineage>
</organism>
<keyword evidence="9 12" id="KW-0786">Thiamine pyrophosphate</keyword>
<dbReference type="GO" id="GO:0050660">
    <property type="term" value="F:flavin adenine dinucleotide binding"/>
    <property type="evidence" value="ECO:0007669"/>
    <property type="project" value="InterPro"/>
</dbReference>
<feature type="domain" description="Thiamine pyrophosphate enzyme TPP-binding" evidence="14">
    <location>
        <begin position="379"/>
        <end position="545"/>
    </location>
</feature>
<dbReference type="SUPFAM" id="SSF52467">
    <property type="entry name" value="DHS-like NAD/FAD-binding domain"/>
    <property type="match status" value="1"/>
</dbReference>
<evidence type="ECO:0000259" key="15">
    <source>
        <dbReference type="Pfam" id="PF02776"/>
    </source>
</evidence>
<evidence type="ECO:0000259" key="13">
    <source>
        <dbReference type="Pfam" id="PF00205"/>
    </source>
</evidence>
<sequence length="570" mass="62294">MEITGAKLLLEALKKEGVDTLFGYPGGYVISIFDALYSEPAINLILPRHEQALIHAADGYARATGKVGVCLVTSGPGATNTITGLATAYYDSIPLICITGQVPTSMIGTDAFQEADIFNITRSVCKHNYYVTKREDLGRIIKEAFYIATTGRPGPVVIDLPGDIQKELGSALYPETITVDGYCDKPELDENLILDATALINSSNKPLFLIGGGMQNQDCANSFLELVNKTNIPVISTLMGLGVYPEKSPHNLGMVGMHGSLAANHAISNCDLLIAIGTRFTDRVTSKIETFAKDAKIIHIDIDESEINKRVMCNISINGDAHQTLSLLLKQNYSLNIESWLNEVVDLKKKTTILNDEYNPRAILKKIASHYEDAVVSTDVGQHQMHTAQNYPFNTPNTLLTSGGMGTMGFGLPAAIGASIGLPNKRVISISGDGGFQMNLQELALVAQLELPMIIIIFNNQYLGMVRQWQQILFNKNYSSTCLRKKKNCPKLCNTPGPNCPEYSPNFIKLADAYNIPGYRVSNMAELEETLEISQQKNTPILIEVLLEPEINVLPMVPSGASLNEMITEF</sequence>
<dbReference type="RefSeq" id="WP_132253262.1">
    <property type="nucleotide sequence ID" value="NZ_SMAL01000008.1"/>
</dbReference>
<evidence type="ECO:0000256" key="8">
    <source>
        <dbReference type="ARBA" id="ARBA00022842"/>
    </source>
</evidence>
<keyword evidence="6 12" id="KW-0808">Transferase</keyword>
<dbReference type="UniPathway" id="UPA00047">
    <property type="reaction ID" value="UER00055"/>
</dbReference>
<evidence type="ECO:0000256" key="6">
    <source>
        <dbReference type="ARBA" id="ARBA00022679"/>
    </source>
</evidence>
<dbReference type="SUPFAM" id="SSF52518">
    <property type="entry name" value="Thiamin diphosphate-binding fold (THDP-binding)"/>
    <property type="match status" value="2"/>
</dbReference>
<dbReference type="UniPathway" id="UPA00049">
    <property type="reaction ID" value="UER00059"/>
</dbReference>
<dbReference type="Pfam" id="PF02776">
    <property type="entry name" value="TPP_enzyme_N"/>
    <property type="match status" value="1"/>
</dbReference>
<dbReference type="EC" id="2.2.1.6" evidence="4 12"/>
<feature type="domain" description="Thiamine pyrophosphate enzyme central" evidence="13">
    <location>
        <begin position="195"/>
        <end position="327"/>
    </location>
</feature>
<dbReference type="InterPro" id="IPR039368">
    <property type="entry name" value="AHAS_TPP"/>
</dbReference>
<dbReference type="Gene3D" id="3.40.50.1220">
    <property type="entry name" value="TPP-binding domain"/>
    <property type="match status" value="1"/>
</dbReference>
<evidence type="ECO:0000256" key="7">
    <source>
        <dbReference type="ARBA" id="ARBA00022723"/>
    </source>
</evidence>
<keyword evidence="17" id="KW-1185">Reference proteome</keyword>
<dbReference type="PANTHER" id="PTHR18968:SF13">
    <property type="entry name" value="ACETOLACTATE SYNTHASE CATALYTIC SUBUNIT, MITOCHONDRIAL"/>
    <property type="match status" value="1"/>
</dbReference>
<proteinExistence type="inferred from homology"/>
<comment type="cofactor">
    <cofactor evidence="12">
        <name>thiamine diphosphate</name>
        <dbReference type="ChEBI" id="CHEBI:58937"/>
    </cofactor>
    <text evidence="12">Binds 1 thiamine pyrophosphate per subunit.</text>
</comment>
<dbReference type="AlphaFoldDB" id="A0A4R3MKB5"/>
<dbReference type="FunFam" id="3.40.50.1220:FF:000008">
    <property type="entry name" value="Acetolactate synthase"/>
    <property type="match status" value="1"/>
</dbReference>
<dbReference type="OrthoDB" id="4494979at2"/>
<dbReference type="GO" id="GO:0003984">
    <property type="term" value="F:acetolactate synthase activity"/>
    <property type="evidence" value="ECO:0007669"/>
    <property type="project" value="UniProtKB-EC"/>
</dbReference>
<dbReference type="InterPro" id="IPR012001">
    <property type="entry name" value="Thiamin_PyroP_enz_TPP-bd_dom"/>
</dbReference>
<accession>A0A4R3MKB5</accession>
<dbReference type="GO" id="GO:0009099">
    <property type="term" value="P:L-valine biosynthetic process"/>
    <property type="evidence" value="ECO:0007669"/>
    <property type="project" value="UniProtKB-UniPathway"/>
</dbReference>
<dbReference type="InterPro" id="IPR045229">
    <property type="entry name" value="TPP_enz"/>
</dbReference>
<keyword evidence="8 12" id="KW-0460">Magnesium</keyword>
<keyword evidence="5 12" id="KW-0028">Amino-acid biosynthesis</keyword>
<reference evidence="16 17" key="1">
    <citation type="submission" date="2019-03" db="EMBL/GenBank/DDBJ databases">
        <title>Genomic Encyclopedia of Type Strains, Phase IV (KMG-IV): sequencing the most valuable type-strain genomes for metagenomic binning, comparative biology and taxonomic classification.</title>
        <authorList>
            <person name="Goeker M."/>
        </authorList>
    </citation>
    <scope>NUCLEOTIDE SEQUENCE [LARGE SCALE GENOMIC DNA]</scope>
    <source>
        <strain evidence="16 17">DSM 24629</strain>
    </source>
</reference>
<evidence type="ECO:0000313" key="16">
    <source>
        <dbReference type="EMBL" id="TCT13846.1"/>
    </source>
</evidence>
<evidence type="ECO:0000256" key="1">
    <source>
        <dbReference type="ARBA" id="ARBA00004974"/>
    </source>
</evidence>
<keyword evidence="7 12" id="KW-0479">Metal-binding</keyword>
<evidence type="ECO:0000256" key="10">
    <source>
        <dbReference type="ARBA" id="ARBA00023304"/>
    </source>
</evidence>
<dbReference type="Gene3D" id="3.40.50.970">
    <property type="match status" value="2"/>
</dbReference>
<dbReference type="InterPro" id="IPR012000">
    <property type="entry name" value="Thiamin_PyroP_enz_cen_dom"/>
</dbReference>
<dbReference type="InterPro" id="IPR029061">
    <property type="entry name" value="THDP-binding"/>
</dbReference>
<keyword evidence="10 12" id="KW-0100">Branched-chain amino acid biosynthesis</keyword>
<dbReference type="NCBIfam" id="TIGR00118">
    <property type="entry name" value="acolac_lg"/>
    <property type="match status" value="1"/>
</dbReference>
<dbReference type="CDD" id="cd02015">
    <property type="entry name" value="TPP_AHAS"/>
    <property type="match status" value="1"/>
</dbReference>
<evidence type="ECO:0000259" key="14">
    <source>
        <dbReference type="Pfam" id="PF02775"/>
    </source>
</evidence>
<evidence type="ECO:0000256" key="3">
    <source>
        <dbReference type="ARBA" id="ARBA00007812"/>
    </source>
</evidence>
<dbReference type="PANTHER" id="PTHR18968">
    <property type="entry name" value="THIAMINE PYROPHOSPHATE ENZYMES"/>
    <property type="match status" value="1"/>
</dbReference>
<protein>
    <recommendedName>
        <fullName evidence="4 12">Acetolactate synthase</fullName>
        <ecNumber evidence="4 12">2.2.1.6</ecNumber>
    </recommendedName>
</protein>
<dbReference type="GO" id="GO:0000287">
    <property type="term" value="F:magnesium ion binding"/>
    <property type="evidence" value="ECO:0007669"/>
    <property type="project" value="UniProtKB-UniRule"/>
</dbReference>
<evidence type="ECO:0000256" key="2">
    <source>
        <dbReference type="ARBA" id="ARBA00005025"/>
    </source>
</evidence>
<dbReference type="CDD" id="cd07035">
    <property type="entry name" value="TPP_PYR_POX_like"/>
    <property type="match status" value="1"/>
</dbReference>
<dbReference type="Pfam" id="PF00205">
    <property type="entry name" value="TPP_enzyme_M"/>
    <property type="match status" value="1"/>
</dbReference>
<evidence type="ECO:0000256" key="5">
    <source>
        <dbReference type="ARBA" id="ARBA00022605"/>
    </source>
</evidence>
<dbReference type="Pfam" id="PF02775">
    <property type="entry name" value="TPP_enzyme_C"/>
    <property type="match status" value="1"/>
</dbReference>
<dbReference type="GO" id="GO:0030976">
    <property type="term" value="F:thiamine pyrophosphate binding"/>
    <property type="evidence" value="ECO:0007669"/>
    <property type="project" value="UniProtKB-UniRule"/>
</dbReference>
<dbReference type="Proteomes" id="UP000294902">
    <property type="component" value="Unassembled WGS sequence"/>
</dbReference>
<dbReference type="InterPro" id="IPR012846">
    <property type="entry name" value="Acetolactate_synth_lsu"/>
</dbReference>
<comment type="caution">
    <text evidence="16">The sequence shown here is derived from an EMBL/GenBank/DDBJ whole genome shotgun (WGS) entry which is preliminary data.</text>
</comment>
<dbReference type="FunFam" id="3.40.50.970:FF:000007">
    <property type="entry name" value="Acetolactate synthase"/>
    <property type="match status" value="1"/>
</dbReference>
<evidence type="ECO:0000256" key="9">
    <source>
        <dbReference type="ARBA" id="ARBA00023052"/>
    </source>
</evidence>
<comment type="cofactor">
    <cofactor evidence="12">
        <name>Mg(2+)</name>
        <dbReference type="ChEBI" id="CHEBI:18420"/>
    </cofactor>
    <text evidence="12">Binds 1 Mg(2+) ion per subunit.</text>
</comment>
<evidence type="ECO:0000256" key="12">
    <source>
        <dbReference type="RuleBase" id="RU003591"/>
    </source>
</evidence>
<gene>
    <name evidence="16" type="ORF">EDC18_10883</name>
</gene>
<dbReference type="GO" id="GO:0009097">
    <property type="term" value="P:isoleucine biosynthetic process"/>
    <property type="evidence" value="ECO:0007669"/>
    <property type="project" value="UniProtKB-UniPathway"/>
</dbReference>
<dbReference type="GO" id="GO:0005948">
    <property type="term" value="C:acetolactate synthase complex"/>
    <property type="evidence" value="ECO:0007669"/>
    <property type="project" value="TreeGrafter"/>
</dbReference>
<comment type="similarity">
    <text evidence="3 12">Belongs to the TPP enzyme family.</text>
</comment>
<dbReference type="PROSITE" id="PS00187">
    <property type="entry name" value="TPP_ENZYMES"/>
    <property type="match status" value="1"/>
</dbReference>
<comment type="catalytic activity">
    <reaction evidence="11 12">
        <text>2 pyruvate + H(+) = (2S)-2-acetolactate + CO2</text>
        <dbReference type="Rhea" id="RHEA:25249"/>
        <dbReference type="ChEBI" id="CHEBI:15361"/>
        <dbReference type="ChEBI" id="CHEBI:15378"/>
        <dbReference type="ChEBI" id="CHEBI:16526"/>
        <dbReference type="ChEBI" id="CHEBI:58476"/>
        <dbReference type="EC" id="2.2.1.6"/>
    </reaction>
</comment>
<evidence type="ECO:0000313" key="17">
    <source>
        <dbReference type="Proteomes" id="UP000294902"/>
    </source>
</evidence>
<evidence type="ECO:0000256" key="4">
    <source>
        <dbReference type="ARBA" id="ARBA00013145"/>
    </source>
</evidence>
<comment type="pathway">
    <text evidence="2 12">Amino-acid biosynthesis; L-valine biosynthesis; L-valine from pyruvate: step 1/4.</text>
</comment>
<feature type="domain" description="Thiamine pyrophosphate enzyme N-terminal TPP-binding" evidence="15">
    <location>
        <begin position="4"/>
        <end position="118"/>
    </location>
</feature>
<evidence type="ECO:0000256" key="11">
    <source>
        <dbReference type="ARBA" id="ARBA00048670"/>
    </source>
</evidence>